<keyword evidence="3 4" id="KW-0067">ATP-binding</keyword>
<evidence type="ECO:0000259" key="7">
    <source>
        <dbReference type="PROSITE" id="PS50901"/>
    </source>
</evidence>
<evidence type="ECO:0000256" key="4">
    <source>
        <dbReference type="PROSITE-ProRule" id="PRU00289"/>
    </source>
</evidence>
<comment type="caution">
    <text evidence="8">The sequence shown here is derived from an EMBL/GenBank/DDBJ whole genome shotgun (WGS) entry which is preliminary data.</text>
</comment>
<feature type="domain" description="FtsK" evidence="7">
    <location>
        <begin position="773"/>
        <end position="1094"/>
    </location>
</feature>
<dbReference type="SMART" id="SM00382">
    <property type="entry name" value="AAA"/>
    <property type="match status" value="1"/>
</dbReference>
<gene>
    <name evidence="8" type="ORF">ACFPM3_32875</name>
</gene>
<dbReference type="InterPro" id="IPR008984">
    <property type="entry name" value="SMAD_FHA_dom_sf"/>
</dbReference>
<accession>A0ABV9XR34</accession>
<dbReference type="Gene3D" id="3.40.50.300">
    <property type="entry name" value="P-loop containing nucleotide triphosphate hydrolases"/>
    <property type="match status" value="2"/>
</dbReference>
<dbReference type="PANTHER" id="PTHR22683">
    <property type="entry name" value="SPORULATION PROTEIN RELATED"/>
    <property type="match status" value="1"/>
</dbReference>
<dbReference type="PANTHER" id="PTHR22683:SF1">
    <property type="entry name" value="TYPE VII SECRETION SYSTEM PROTEIN ESSC"/>
    <property type="match status" value="1"/>
</dbReference>
<dbReference type="PROSITE" id="PS50901">
    <property type="entry name" value="FTSK"/>
    <property type="match status" value="1"/>
</dbReference>
<feature type="region of interest" description="Disordered" evidence="5">
    <location>
        <begin position="1084"/>
        <end position="1113"/>
    </location>
</feature>
<dbReference type="InterPro" id="IPR027417">
    <property type="entry name" value="P-loop_NTPase"/>
</dbReference>
<protein>
    <submittedName>
        <fullName evidence="8">FtsK/SpoIIIE domain-containing protein</fullName>
    </submittedName>
</protein>
<feature type="compositionally biased region" description="Low complexity" evidence="5">
    <location>
        <begin position="963"/>
        <end position="974"/>
    </location>
</feature>
<keyword evidence="1" id="KW-0597">Phosphoprotein</keyword>
<sequence length="1187" mass="119206">MQIRLTVLAAPPGGQTARRACDVLLTAPAGTALSAVASGLAAVVAGPDGAAATGPVVLYAGRERLDAQRCALGDPPLVDGAVLALQVPADDDPAAAGGATARLHVVAGPDAGGVHLLHSGRVRIGRSADADVPLDDPDVSRLHCVVTVGDDARVTVADLGSTNGTSLDGADVGDRPVRLAPGALLRLGESTLRLTPGTDIAEGTPLPTAPDGEGHVRVHRPGTPGPDGPRGSDAPGRGARGGAGEAGGPVAGADEAGTPGPGAGAVSGRTVPVSATAGAPAGPAVPHARRPYGAGEAEAASDGSRGPGGAGGSGGSGGSPGGTGLGADPRSPGHARVQDGAPEGGTTHSRERTPQAPQVTPARGTPLPPAEEGAPRRRGIGAWARRLTGGRAEAAADRGAPPGGGPAPGAPEAPRGRAPETWPDPAAVLLTALGPGPRLWERAPGHPESLVVRLGTTDRADLAAVPVTVGLREAGSLGLAGPRARLLGLTRSVVAQLAALHTPADLEIVLIGADRARPLEERRRDWGWLGWLPHVRPGHGQDCRLLLAYDRDQAEARMAELTRRLDDGPLGAGWASADHRAVAEAAARFDAAYAARSPQAPGPYTVVVVDGDPGTSALRETAARLAGAGAAAGIHLVCLAETPAASAVSPVAATYEAACAAALPFRECGAVGLLSGDVATALRVMRAAGGQPVGPGTVGTVDAVSGAWAERFARALAPLRAEGGPQRGRAATALPRSARLLDELELARATPASLMARWASAPDGTAVLGTGPRGPLQVDLTSEGPHLLIEGPAGSGRTELLRSVAASLAAASRPDRLGLLLVDGAGGERGEGLGPCTDLPHVTEHLVASDPVRMRAFAQALMAELKRRAELLGRGEFAEVREQRDVPADGSQAAASDRTAGADRATAPEGTAYGDRTATGTDRAPTTGARTSAGDRTPTGDRTTATATDRGADRPATPDRPAPRVVAPRASADASTPRPSTDVDAPASGTLRLRPAGAGARGKGGEAAPALPRLVVLVDDVDALVAPALGSPGRPAAGSVVRALEAVARDGERLGVHLVAASARPDRTADTELARRARLRVVLDAPPVSPGPDDPSPGRGRLGHPDGRVTPFQAGRVTGRIPRTATLRPTVVPLEWERMGDPPARRPVRELGNGPTDLALLASALDRAARSVEATPVPPLTEAPSPR</sequence>
<feature type="compositionally biased region" description="Low complexity" evidence="5">
    <location>
        <begin position="934"/>
        <end position="949"/>
    </location>
</feature>
<dbReference type="SMART" id="SM00240">
    <property type="entry name" value="FHA"/>
    <property type="match status" value="1"/>
</dbReference>
<feature type="domain" description="FHA" evidence="6">
    <location>
        <begin position="122"/>
        <end position="172"/>
    </location>
</feature>
<feature type="region of interest" description="Disordered" evidence="5">
    <location>
        <begin position="882"/>
        <end position="1006"/>
    </location>
</feature>
<proteinExistence type="predicted"/>
<dbReference type="InterPro" id="IPR003593">
    <property type="entry name" value="AAA+_ATPase"/>
</dbReference>
<dbReference type="Proteomes" id="UP001595829">
    <property type="component" value="Unassembled WGS sequence"/>
</dbReference>
<dbReference type="Gene3D" id="2.60.200.20">
    <property type="match status" value="1"/>
</dbReference>
<evidence type="ECO:0000313" key="9">
    <source>
        <dbReference type="Proteomes" id="UP001595829"/>
    </source>
</evidence>
<dbReference type="InterPro" id="IPR050206">
    <property type="entry name" value="FtsK/SpoIIIE/SftA"/>
</dbReference>
<dbReference type="SUPFAM" id="SSF49879">
    <property type="entry name" value="SMAD/FHA domain"/>
    <property type="match status" value="1"/>
</dbReference>
<evidence type="ECO:0000256" key="2">
    <source>
        <dbReference type="ARBA" id="ARBA00022741"/>
    </source>
</evidence>
<dbReference type="Pfam" id="PF01580">
    <property type="entry name" value="FtsK_SpoIIIE"/>
    <property type="match status" value="1"/>
</dbReference>
<evidence type="ECO:0000259" key="6">
    <source>
        <dbReference type="PROSITE" id="PS50006"/>
    </source>
</evidence>
<feature type="compositionally biased region" description="Low complexity" evidence="5">
    <location>
        <begin position="989"/>
        <end position="998"/>
    </location>
</feature>
<dbReference type="SUPFAM" id="SSF52540">
    <property type="entry name" value="P-loop containing nucleoside triphosphate hydrolases"/>
    <property type="match status" value="1"/>
</dbReference>
<dbReference type="EMBL" id="JBHSJD010000027">
    <property type="protein sequence ID" value="MFC5026943.1"/>
    <property type="molecule type" value="Genomic_DNA"/>
</dbReference>
<feature type="compositionally biased region" description="Gly residues" evidence="5">
    <location>
        <begin position="238"/>
        <end position="250"/>
    </location>
</feature>
<feature type="binding site" evidence="4">
    <location>
        <begin position="791"/>
        <end position="798"/>
    </location>
    <ligand>
        <name>ATP</name>
        <dbReference type="ChEBI" id="CHEBI:30616"/>
    </ligand>
</feature>
<dbReference type="CDD" id="cd00060">
    <property type="entry name" value="FHA"/>
    <property type="match status" value="1"/>
</dbReference>
<reference evidence="9" key="1">
    <citation type="journal article" date="2019" name="Int. J. Syst. Evol. Microbiol.">
        <title>The Global Catalogue of Microorganisms (GCM) 10K type strain sequencing project: providing services to taxonomists for standard genome sequencing and annotation.</title>
        <authorList>
            <consortium name="The Broad Institute Genomics Platform"/>
            <consortium name="The Broad Institute Genome Sequencing Center for Infectious Disease"/>
            <person name="Wu L."/>
            <person name="Ma J."/>
        </authorList>
    </citation>
    <scope>NUCLEOTIDE SEQUENCE [LARGE SCALE GENOMIC DNA]</scope>
    <source>
        <strain evidence="9">CGMCC 4.1648</strain>
    </source>
</reference>
<evidence type="ECO:0000256" key="5">
    <source>
        <dbReference type="SAM" id="MobiDB-lite"/>
    </source>
</evidence>
<dbReference type="PROSITE" id="PS50006">
    <property type="entry name" value="FHA_DOMAIN"/>
    <property type="match status" value="1"/>
</dbReference>
<evidence type="ECO:0000256" key="1">
    <source>
        <dbReference type="ARBA" id="ARBA00022553"/>
    </source>
</evidence>
<feature type="compositionally biased region" description="Low complexity" evidence="5">
    <location>
        <begin position="270"/>
        <end position="304"/>
    </location>
</feature>
<feature type="region of interest" description="Disordered" evidence="5">
    <location>
        <begin position="195"/>
        <end position="422"/>
    </location>
</feature>
<evidence type="ECO:0000313" key="8">
    <source>
        <dbReference type="EMBL" id="MFC5026943.1"/>
    </source>
</evidence>
<feature type="compositionally biased region" description="Gly residues" evidence="5">
    <location>
        <begin position="305"/>
        <end position="325"/>
    </location>
</feature>
<dbReference type="InterPro" id="IPR000253">
    <property type="entry name" value="FHA_dom"/>
</dbReference>
<dbReference type="Pfam" id="PF00498">
    <property type="entry name" value="FHA"/>
    <property type="match status" value="1"/>
</dbReference>
<keyword evidence="9" id="KW-1185">Reference proteome</keyword>
<dbReference type="InterPro" id="IPR002543">
    <property type="entry name" value="FtsK_dom"/>
</dbReference>
<keyword evidence="2 4" id="KW-0547">Nucleotide-binding</keyword>
<organism evidence="8 9">
    <name type="scientific">Streptomyces coeruleoprunus</name>
    <dbReference type="NCBI Taxonomy" id="285563"/>
    <lineage>
        <taxon>Bacteria</taxon>
        <taxon>Bacillati</taxon>
        <taxon>Actinomycetota</taxon>
        <taxon>Actinomycetes</taxon>
        <taxon>Kitasatosporales</taxon>
        <taxon>Streptomycetaceae</taxon>
        <taxon>Streptomyces</taxon>
    </lineage>
</organism>
<name>A0ABV9XR34_9ACTN</name>
<feature type="compositionally biased region" description="Low complexity" evidence="5">
    <location>
        <begin position="389"/>
        <end position="400"/>
    </location>
</feature>
<dbReference type="RefSeq" id="WP_345691430.1">
    <property type="nucleotide sequence ID" value="NZ_BAABIT010000001.1"/>
</dbReference>
<evidence type="ECO:0000256" key="3">
    <source>
        <dbReference type="ARBA" id="ARBA00022840"/>
    </source>
</evidence>